<feature type="transmembrane region" description="Helical" evidence="6">
    <location>
        <begin position="27"/>
        <end position="48"/>
    </location>
</feature>
<dbReference type="OrthoDB" id="1424693at2"/>
<protein>
    <submittedName>
        <fullName evidence="7">Uncharacterized protein</fullName>
    </submittedName>
</protein>
<dbReference type="AlphaFoldDB" id="A0A550HZ32"/>
<comment type="subcellular location">
    <subcellularLocation>
        <location evidence="1">Membrane</location>
        <topology evidence="1">Multi-pass membrane protein</topology>
    </subcellularLocation>
</comment>
<feature type="transmembrane region" description="Helical" evidence="6">
    <location>
        <begin position="152"/>
        <end position="169"/>
    </location>
</feature>
<accession>A0A550HZ32</accession>
<dbReference type="InterPro" id="IPR012506">
    <property type="entry name" value="TMEM86B-like"/>
</dbReference>
<evidence type="ECO:0000256" key="6">
    <source>
        <dbReference type="SAM" id="Phobius"/>
    </source>
</evidence>
<comment type="caution">
    <text evidence="7">The sequence shown here is derived from an EMBL/GenBank/DDBJ whole genome shotgun (WGS) entry which is preliminary data.</text>
</comment>
<feature type="transmembrane region" description="Helical" evidence="6">
    <location>
        <begin position="60"/>
        <end position="81"/>
    </location>
</feature>
<feature type="transmembrane region" description="Helical" evidence="6">
    <location>
        <begin position="119"/>
        <end position="140"/>
    </location>
</feature>
<dbReference type="EMBL" id="VHSF01000003">
    <property type="protein sequence ID" value="TRO63993.1"/>
    <property type="molecule type" value="Genomic_DNA"/>
</dbReference>
<comment type="similarity">
    <text evidence="2">Belongs to the TMEM86 family.</text>
</comment>
<dbReference type="Proteomes" id="UP000315131">
    <property type="component" value="Unassembled WGS sequence"/>
</dbReference>
<dbReference type="Pfam" id="PF07947">
    <property type="entry name" value="YhhN"/>
    <property type="match status" value="1"/>
</dbReference>
<name>A0A550HZ32_9FLAO</name>
<evidence type="ECO:0000313" key="7">
    <source>
        <dbReference type="EMBL" id="TRO63993.1"/>
    </source>
</evidence>
<evidence type="ECO:0000256" key="2">
    <source>
        <dbReference type="ARBA" id="ARBA00007375"/>
    </source>
</evidence>
<gene>
    <name evidence="7" type="ORF">FGM01_10815</name>
</gene>
<evidence type="ECO:0000256" key="4">
    <source>
        <dbReference type="ARBA" id="ARBA00022989"/>
    </source>
</evidence>
<feature type="transmembrane region" description="Helical" evidence="6">
    <location>
        <begin position="87"/>
        <end position="107"/>
    </location>
</feature>
<evidence type="ECO:0000256" key="3">
    <source>
        <dbReference type="ARBA" id="ARBA00022692"/>
    </source>
</evidence>
<keyword evidence="8" id="KW-1185">Reference proteome</keyword>
<reference evidence="7 8" key="1">
    <citation type="submission" date="2019-06" db="EMBL/GenBank/DDBJ databases">
        <title>Gramella sabulilitoris sp. nov., isolated from a marine sand.</title>
        <authorList>
            <person name="Yoon J.-H."/>
        </authorList>
    </citation>
    <scope>NUCLEOTIDE SEQUENCE [LARGE SCALE GENOMIC DNA]</scope>
    <source>
        <strain evidence="7 8">HSMS-1</strain>
    </source>
</reference>
<evidence type="ECO:0000256" key="1">
    <source>
        <dbReference type="ARBA" id="ARBA00004141"/>
    </source>
</evidence>
<dbReference type="GO" id="GO:0016020">
    <property type="term" value="C:membrane"/>
    <property type="evidence" value="ECO:0007669"/>
    <property type="project" value="UniProtKB-SubCell"/>
</dbReference>
<organism evidence="7 8">
    <name type="scientific">Christiangramia sabulilitoris</name>
    <dbReference type="NCBI Taxonomy" id="2583991"/>
    <lineage>
        <taxon>Bacteria</taxon>
        <taxon>Pseudomonadati</taxon>
        <taxon>Bacteroidota</taxon>
        <taxon>Flavobacteriia</taxon>
        <taxon>Flavobacteriales</taxon>
        <taxon>Flavobacteriaceae</taxon>
        <taxon>Christiangramia</taxon>
    </lineage>
</organism>
<keyword evidence="3 6" id="KW-0812">Transmembrane</keyword>
<evidence type="ECO:0000256" key="5">
    <source>
        <dbReference type="ARBA" id="ARBA00023136"/>
    </source>
</evidence>
<proteinExistence type="inferred from homology"/>
<sequence length="180" mass="20931">MKILVAFSFLLFSDILLFFYENSLASSVTFILRIVAYLLLVSTVFPQIRNLKSSLFQRFVFLLVFGVNLVMLVFLVDMIPAKFDYPYMNVLFYAYGITMLALLIAAISYNNRYSDEPSFFFAAAALFLVFSDITSFIAYYLEFYEFYYPDRIFYILGLAGLIKFSRFAGRRRAVPQLESL</sequence>
<keyword evidence="5 6" id="KW-0472">Membrane</keyword>
<evidence type="ECO:0000313" key="8">
    <source>
        <dbReference type="Proteomes" id="UP000315131"/>
    </source>
</evidence>
<keyword evidence="4 6" id="KW-1133">Transmembrane helix</keyword>